<sequence>MSEQEDGFVKVTSRKSNRKIKRKQKMISELISPPSEMDFPVESSNTRNDSPKISSGIVLRKRRYIKYPK</sequence>
<evidence type="ECO:0000256" key="1">
    <source>
        <dbReference type="SAM" id="MobiDB-lite"/>
    </source>
</evidence>
<dbReference type="AlphaFoldDB" id="A0A0A8YQ51"/>
<organism evidence="2">
    <name type="scientific">Arundo donax</name>
    <name type="common">Giant reed</name>
    <name type="synonym">Donax arundinaceus</name>
    <dbReference type="NCBI Taxonomy" id="35708"/>
    <lineage>
        <taxon>Eukaryota</taxon>
        <taxon>Viridiplantae</taxon>
        <taxon>Streptophyta</taxon>
        <taxon>Embryophyta</taxon>
        <taxon>Tracheophyta</taxon>
        <taxon>Spermatophyta</taxon>
        <taxon>Magnoliopsida</taxon>
        <taxon>Liliopsida</taxon>
        <taxon>Poales</taxon>
        <taxon>Poaceae</taxon>
        <taxon>PACMAD clade</taxon>
        <taxon>Arundinoideae</taxon>
        <taxon>Arundineae</taxon>
        <taxon>Arundo</taxon>
    </lineage>
</organism>
<feature type="compositionally biased region" description="Basic residues" evidence="1">
    <location>
        <begin position="12"/>
        <end position="25"/>
    </location>
</feature>
<dbReference type="EMBL" id="GBRH01269982">
    <property type="protein sequence ID" value="JAD27913.1"/>
    <property type="molecule type" value="Transcribed_RNA"/>
</dbReference>
<feature type="region of interest" description="Disordered" evidence="1">
    <location>
        <begin position="1"/>
        <end position="53"/>
    </location>
</feature>
<reference evidence="2" key="2">
    <citation type="journal article" date="2015" name="Data Brief">
        <title>Shoot transcriptome of the giant reed, Arundo donax.</title>
        <authorList>
            <person name="Barrero R.A."/>
            <person name="Guerrero F.D."/>
            <person name="Moolhuijzen P."/>
            <person name="Goolsby J.A."/>
            <person name="Tidwell J."/>
            <person name="Bellgard S.E."/>
            <person name="Bellgard M.I."/>
        </authorList>
    </citation>
    <scope>NUCLEOTIDE SEQUENCE</scope>
    <source>
        <tissue evidence="2">Shoot tissue taken approximately 20 cm above the soil surface</tissue>
    </source>
</reference>
<proteinExistence type="predicted"/>
<name>A0A0A8YQ51_ARUDO</name>
<protein>
    <submittedName>
        <fullName evidence="2">Uncharacterized protein</fullName>
    </submittedName>
</protein>
<feature type="compositionally biased region" description="Polar residues" evidence="1">
    <location>
        <begin position="42"/>
        <end position="53"/>
    </location>
</feature>
<evidence type="ECO:0000313" key="2">
    <source>
        <dbReference type="EMBL" id="JAD27913.1"/>
    </source>
</evidence>
<reference evidence="2" key="1">
    <citation type="submission" date="2014-09" db="EMBL/GenBank/DDBJ databases">
        <authorList>
            <person name="Magalhaes I.L.F."/>
            <person name="Oliveira U."/>
            <person name="Santos F.R."/>
            <person name="Vidigal T.H.D.A."/>
            <person name="Brescovit A.D."/>
            <person name="Santos A.J."/>
        </authorList>
    </citation>
    <scope>NUCLEOTIDE SEQUENCE</scope>
    <source>
        <tissue evidence="2">Shoot tissue taken approximately 20 cm above the soil surface</tissue>
    </source>
</reference>
<accession>A0A0A8YQ51</accession>